<comment type="similarity">
    <text evidence="3">Belongs to the acid sphingomyelinase family.</text>
</comment>
<feature type="disulfide bond" evidence="5">
    <location>
        <begin position="116"/>
        <end position="137"/>
    </location>
</feature>
<feature type="binding site" evidence="4">
    <location>
        <position position="204"/>
    </location>
    <ligand>
        <name>Zn(2+)</name>
        <dbReference type="ChEBI" id="CHEBI:29105"/>
        <label>2</label>
    </ligand>
</feature>
<dbReference type="InterPro" id="IPR029052">
    <property type="entry name" value="Metallo-depent_PP-like"/>
</dbReference>
<name>A0A9W8QJM9_AKAMU</name>
<dbReference type="PANTHER" id="PTHR10340:SF34">
    <property type="entry name" value="SPHINGOMYELIN PHOSPHODIESTERASE"/>
    <property type="match status" value="1"/>
</dbReference>
<evidence type="ECO:0000313" key="8">
    <source>
        <dbReference type="Proteomes" id="UP001144673"/>
    </source>
</evidence>
<dbReference type="InterPro" id="IPR041805">
    <property type="entry name" value="ASMase/PPN1_MPP"/>
</dbReference>
<dbReference type="GO" id="GO:0005576">
    <property type="term" value="C:extracellular region"/>
    <property type="evidence" value="ECO:0007669"/>
    <property type="project" value="UniProtKB-SubCell"/>
</dbReference>
<feature type="binding site" evidence="4">
    <location>
        <position position="346"/>
    </location>
    <ligand>
        <name>Zn(2+)</name>
        <dbReference type="ChEBI" id="CHEBI:29105"/>
        <label>2</label>
    </ligand>
</feature>
<dbReference type="AlphaFoldDB" id="A0A9W8QJM9"/>
<feature type="binding site" evidence="4">
    <location>
        <position position="348"/>
    </location>
    <ligand>
        <name>Zn(2+)</name>
        <dbReference type="ChEBI" id="CHEBI:29105"/>
        <label>1</label>
    </ligand>
</feature>
<comment type="caution">
    <text evidence="7">The sequence shown here is derived from an EMBL/GenBank/DDBJ whole genome shotgun (WGS) entry which is preliminary data.</text>
</comment>
<keyword evidence="4" id="KW-0862">Zinc</keyword>
<keyword evidence="8" id="KW-1185">Reference proteome</keyword>
<dbReference type="GO" id="GO:0016798">
    <property type="term" value="F:hydrolase activity, acting on glycosyl bonds"/>
    <property type="evidence" value="ECO:0007669"/>
    <property type="project" value="UniProtKB-KW"/>
</dbReference>
<dbReference type="PIRSF" id="PIRSF000948">
    <property type="entry name" value="Sphingomy_PDE"/>
    <property type="match status" value="1"/>
</dbReference>
<evidence type="ECO:0000313" key="7">
    <source>
        <dbReference type="EMBL" id="KAJ4156103.1"/>
    </source>
</evidence>
<evidence type="ECO:0000256" key="5">
    <source>
        <dbReference type="PIRSR" id="PIRSR000948-2"/>
    </source>
</evidence>
<keyword evidence="1 3" id="KW-0378">Hydrolase</keyword>
<evidence type="ECO:0000256" key="1">
    <source>
        <dbReference type="ARBA" id="ARBA00022801"/>
    </source>
</evidence>
<organism evidence="7 8">
    <name type="scientific">Akanthomyces muscarius</name>
    <name type="common">Entomopathogenic fungus</name>
    <name type="synonym">Lecanicillium muscarium</name>
    <dbReference type="NCBI Taxonomy" id="2231603"/>
    <lineage>
        <taxon>Eukaryota</taxon>
        <taxon>Fungi</taxon>
        <taxon>Dikarya</taxon>
        <taxon>Ascomycota</taxon>
        <taxon>Pezizomycotina</taxon>
        <taxon>Sordariomycetes</taxon>
        <taxon>Hypocreomycetidae</taxon>
        <taxon>Hypocreales</taxon>
        <taxon>Cordycipitaceae</taxon>
        <taxon>Akanthomyces</taxon>
    </lineage>
</organism>
<dbReference type="Pfam" id="PF00149">
    <property type="entry name" value="Metallophos"/>
    <property type="match status" value="1"/>
</dbReference>
<dbReference type="RefSeq" id="XP_056056227.1">
    <property type="nucleotide sequence ID" value="XM_056199373.1"/>
</dbReference>
<feature type="binding site" evidence="4">
    <location>
        <position position="95"/>
    </location>
    <ligand>
        <name>Zn(2+)</name>
        <dbReference type="ChEBI" id="CHEBI:29105"/>
        <label>1</label>
    </ligand>
</feature>
<evidence type="ECO:0000259" key="6">
    <source>
        <dbReference type="Pfam" id="PF00149"/>
    </source>
</evidence>
<feature type="binding site" evidence="4">
    <location>
        <position position="166"/>
    </location>
    <ligand>
        <name>Zn(2+)</name>
        <dbReference type="ChEBI" id="CHEBI:29105"/>
        <label>1</label>
    </ligand>
</feature>
<protein>
    <recommendedName>
        <fullName evidence="3">Sphingomyelin phosphodiesterase</fullName>
    </recommendedName>
</protein>
<keyword evidence="3" id="KW-0326">Glycosidase</keyword>
<feature type="disulfide bond" evidence="5">
    <location>
        <begin position="477"/>
        <end position="481"/>
    </location>
</feature>
<feature type="binding site" evidence="4">
    <location>
        <position position="97"/>
    </location>
    <ligand>
        <name>Zn(2+)</name>
        <dbReference type="ChEBI" id="CHEBI:29105"/>
        <label>1</label>
    </ligand>
</feature>
<dbReference type="EMBL" id="JAJHUN010000007">
    <property type="protein sequence ID" value="KAJ4156103.1"/>
    <property type="molecule type" value="Genomic_DNA"/>
</dbReference>
<dbReference type="GO" id="GO:0046872">
    <property type="term" value="F:metal ion binding"/>
    <property type="evidence" value="ECO:0007669"/>
    <property type="project" value="UniProtKB-KW"/>
</dbReference>
<dbReference type="GO" id="GO:0006685">
    <property type="term" value="P:sphingomyelin catabolic process"/>
    <property type="evidence" value="ECO:0007669"/>
    <property type="project" value="UniProtKB-UniRule"/>
</dbReference>
<reference evidence="7" key="1">
    <citation type="journal article" date="2023" name="Access Microbiol">
        <title>De-novo genome assembly for Akanthomyces muscarius, a biocontrol agent of insect agricultural pests.</title>
        <authorList>
            <person name="Erdos Z."/>
            <person name="Studholme D.J."/>
            <person name="Raymond B."/>
            <person name="Sharma M."/>
        </authorList>
    </citation>
    <scope>NUCLEOTIDE SEQUENCE</scope>
    <source>
        <strain evidence="7">Ve6</strain>
    </source>
</reference>
<sequence length="558" mass="62201">MALSWTFYRPFANSLAQDKVVCDGSFGLEGPIIANVFREMDLSSSSPKSFCATFLGLCDYPSVTPWVVPLPSQKIPKIRPKSRGRDPIKVVHFSDIHIDPLHAAGANDNCNKLICCRATDNPKRGGSNAGPNGDHKCDSPLSLEASLYTAISQIVPDAAFSIFTGDIVDHAIWNTSVEYNKNSIVKAYESMSQALGLVYGTASNHEMHPTNAYQPNNVGDRTGWIYDLLSNQWSQWIGQAPATDAKHIGAFSTKYPSGNLRIISLNTNLYERHNFWMYRNLEERDPNSQIAWLVTELDAAEKAGENVYIVGHMPFGEKYCLRNWSNYLHQVVERYSSTISAMFFGHTHVDHFEVSYSQTLDKSASDAFMVSYIAPSLTPTSGMPSFRVYDVDPDTFGILDVTTYIADMRNAAFQSTGPVWTKYYSAKESYGMAGALGPEAELTPAFWHNVTEAFETKSELFDAYIARKSRGWKVGQCDTECKTKEICQIRAGRSQDNCFKPTPGFHLRKRSEIEARGEHDECGVPISSQVFHALTMDLELLKAFYSLVQEKAGFQGGN</sequence>
<dbReference type="GO" id="GO:0004767">
    <property type="term" value="F:sphingomyelin phosphodiesterase activity"/>
    <property type="evidence" value="ECO:0007669"/>
    <property type="project" value="UniProtKB-UniRule"/>
</dbReference>
<dbReference type="PANTHER" id="PTHR10340">
    <property type="entry name" value="SPHINGOMYELIN PHOSPHODIESTERASE"/>
    <property type="match status" value="1"/>
</dbReference>
<evidence type="ECO:0000256" key="3">
    <source>
        <dbReference type="PIRNR" id="PIRNR000948"/>
    </source>
</evidence>
<feature type="binding site" evidence="4">
    <location>
        <position position="166"/>
    </location>
    <ligand>
        <name>Zn(2+)</name>
        <dbReference type="ChEBI" id="CHEBI:29105"/>
        <label>2</label>
    </ligand>
</feature>
<dbReference type="InterPro" id="IPR004843">
    <property type="entry name" value="Calcineurin-like_PHP"/>
</dbReference>
<proteinExistence type="inferred from homology"/>
<accession>A0A9W8QJM9</accession>
<feature type="domain" description="Calcineurin-like phosphoesterase" evidence="6">
    <location>
        <begin position="88"/>
        <end position="349"/>
    </location>
</feature>
<keyword evidence="4" id="KW-0479">Metal-binding</keyword>
<evidence type="ECO:0000256" key="4">
    <source>
        <dbReference type="PIRSR" id="PIRSR000948-1"/>
    </source>
</evidence>
<dbReference type="SUPFAM" id="SSF56300">
    <property type="entry name" value="Metallo-dependent phosphatases"/>
    <property type="match status" value="1"/>
</dbReference>
<feature type="binding site" evidence="4">
    <location>
        <position position="312"/>
    </location>
    <ligand>
        <name>Zn(2+)</name>
        <dbReference type="ChEBI" id="CHEBI:29105"/>
        <label>2</label>
    </ligand>
</feature>
<feature type="disulfide bond" evidence="5">
    <location>
        <begin position="110"/>
        <end position="115"/>
    </location>
</feature>
<dbReference type="GO" id="GO:0016020">
    <property type="term" value="C:membrane"/>
    <property type="evidence" value="ECO:0007669"/>
    <property type="project" value="GOC"/>
</dbReference>
<comment type="cofactor">
    <cofactor evidence="4">
        <name>Zn(2+)</name>
        <dbReference type="ChEBI" id="CHEBI:29105"/>
    </cofactor>
    <text evidence="4">Binds 2 Zn(2+) ions per subunit.</text>
</comment>
<dbReference type="KEGG" id="amus:LMH87_001316"/>
<keyword evidence="5" id="KW-1015">Disulfide bond</keyword>
<dbReference type="InterPro" id="IPR011160">
    <property type="entry name" value="Sphingomy_PDE"/>
</dbReference>
<dbReference type="GeneID" id="80888475"/>
<gene>
    <name evidence="7" type="ORF">LMH87_001316</name>
</gene>
<dbReference type="Gene3D" id="3.60.21.10">
    <property type="match status" value="1"/>
</dbReference>
<comment type="function">
    <text evidence="3">Converts sphingomyelin to ceramide.</text>
</comment>
<dbReference type="Proteomes" id="UP001144673">
    <property type="component" value="Chromosome 6"/>
</dbReference>
<keyword evidence="2" id="KW-0325">Glycoprotein</keyword>
<dbReference type="CDD" id="cd00842">
    <property type="entry name" value="MPP_ASMase"/>
    <property type="match status" value="1"/>
</dbReference>
<evidence type="ECO:0000256" key="2">
    <source>
        <dbReference type="ARBA" id="ARBA00023180"/>
    </source>
</evidence>